<keyword evidence="3 7" id="KW-1003">Cell membrane</keyword>
<comment type="similarity">
    <text evidence="7">Belongs to the inorganic carbon transporter (TC 9.A.2) DabB family.</text>
</comment>
<feature type="transmembrane region" description="Helical" evidence="7">
    <location>
        <begin position="356"/>
        <end position="377"/>
    </location>
</feature>
<dbReference type="PANTHER" id="PTHR42829">
    <property type="entry name" value="NADH-UBIQUINONE OXIDOREDUCTASE CHAIN 5"/>
    <property type="match status" value="1"/>
</dbReference>
<dbReference type="InterPro" id="IPR003945">
    <property type="entry name" value="NU5C-like"/>
</dbReference>
<keyword evidence="2 7" id="KW-0813">Transport</keyword>
<feature type="transmembrane region" description="Helical" evidence="7">
    <location>
        <begin position="233"/>
        <end position="253"/>
    </location>
</feature>
<dbReference type="InterPro" id="IPR001750">
    <property type="entry name" value="ND/Mrp_TM"/>
</dbReference>
<evidence type="ECO:0000256" key="4">
    <source>
        <dbReference type="ARBA" id="ARBA00022692"/>
    </source>
</evidence>
<feature type="domain" description="NADH:quinone oxidoreductase/Mrp antiporter transmembrane" evidence="9">
    <location>
        <begin position="116"/>
        <end position="339"/>
    </location>
</feature>
<evidence type="ECO:0000256" key="2">
    <source>
        <dbReference type="ARBA" id="ARBA00022448"/>
    </source>
</evidence>
<dbReference type="PRINTS" id="PR01434">
    <property type="entry name" value="NADHDHGNASE5"/>
</dbReference>
<feature type="transmembrane region" description="Helical" evidence="7">
    <location>
        <begin position="412"/>
        <end position="431"/>
    </location>
</feature>
<gene>
    <name evidence="7" type="primary">dabB</name>
    <name evidence="10" type="ORF">L9059_16235</name>
</gene>
<dbReference type="RefSeq" id="WP_247292009.1">
    <property type="nucleotide sequence ID" value="NZ_JAKNRW010000012.1"/>
</dbReference>
<evidence type="ECO:0000313" key="11">
    <source>
        <dbReference type="Proteomes" id="UP001299876"/>
    </source>
</evidence>
<dbReference type="Proteomes" id="UP001299876">
    <property type="component" value="Unassembled WGS sequence"/>
</dbReference>
<keyword evidence="5 7" id="KW-1133">Transmembrane helix</keyword>
<name>A0ABT0F226_9PSED</name>
<feature type="transmembrane region" description="Helical" evidence="7">
    <location>
        <begin position="443"/>
        <end position="463"/>
    </location>
</feature>
<dbReference type="Pfam" id="PF00361">
    <property type="entry name" value="Proton_antipo_M"/>
    <property type="match status" value="1"/>
</dbReference>
<evidence type="ECO:0000259" key="9">
    <source>
        <dbReference type="Pfam" id="PF00361"/>
    </source>
</evidence>
<evidence type="ECO:0000313" key="10">
    <source>
        <dbReference type="EMBL" id="MCK1791712.1"/>
    </source>
</evidence>
<evidence type="ECO:0000256" key="5">
    <source>
        <dbReference type="ARBA" id="ARBA00022989"/>
    </source>
</evidence>
<feature type="transmembrane region" description="Helical" evidence="7">
    <location>
        <begin position="157"/>
        <end position="174"/>
    </location>
</feature>
<protein>
    <recommendedName>
        <fullName evidence="7">Probable inorganic carbon transporter subunit DabB</fullName>
    </recommendedName>
</protein>
<dbReference type="HAMAP" id="MF_00862">
    <property type="entry name" value="DabB"/>
    <property type="match status" value="1"/>
</dbReference>
<feature type="transmembrane region" description="Helical" evidence="7">
    <location>
        <begin position="39"/>
        <end position="59"/>
    </location>
</feature>
<feature type="transmembrane region" description="Helical" evidence="7">
    <location>
        <begin position="383"/>
        <end position="400"/>
    </location>
</feature>
<dbReference type="PANTHER" id="PTHR42829:SF1">
    <property type="entry name" value="INORGANIC CARBON TRANSPORTER SUBUNIT DABB-RELATED"/>
    <property type="match status" value="1"/>
</dbReference>
<proteinExistence type="inferred from homology"/>
<evidence type="ECO:0000256" key="6">
    <source>
        <dbReference type="ARBA" id="ARBA00023136"/>
    </source>
</evidence>
<evidence type="ECO:0000256" key="3">
    <source>
        <dbReference type="ARBA" id="ARBA00022475"/>
    </source>
</evidence>
<evidence type="ECO:0000256" key="7">
    <source>
        <dbReference type="HAMAP-Rule" id="MF_00862"/>
    </source>
</evidence>
<comment type="subcellular location">
    <subcellularLocation>
        <location evidence="7">Cell membrane</location>
        <topology evidence="7">Multi-pass membrane protein</topology>
    </subcellularLocation>
    <subcellularLocation>
        <location evidence="1">Endomembrane system</location>
        <topology evidence="1">Multi-pass membrane protein</topology>
    </subcellularLocation>
    <subcellularLocation>
        <location evidence="8">Membrane</location>
        <topology evidence="8">Multi-pass membrane protein</topology>
    </subcellularLocation>
</comment>
<keyword evidence="6 7" id="KW-0472">Membrane</keyword>
<evidence type="ECO:0000256" key="1">
    <source>
        <dbReference type="ARBA" id="ARBA00004127"/>
    </source>
</evidence>
<organism evidence="10 11">
    <name type="scientific">Pseudomonas violetae</name>
    <dbReference type="NCBI Taxonomy" id="2915813"/>
    <lineage>
        <taxon>Bacteria</taxon>
        <taxon>Pseudomonadati</taxon>
        <taxon>Pseudomonadota</taxon>
        <taxon>Gammaproteobacteria</taxon>
        <taxon>Pseudomonadales</taxon>
        <taxon>Pseudomonadaceae</taxon>
        <taxon>Pseudomonas</taxon>
    </lineage>
</organism>
<comment type="subunit">
    <text evidence="7">Forms a complex with DabA.</text>
</comment>
<evidence type="ECO:0000256" key="8">
    <source>
        <dbReference type="RuleBase" id="RU000320"/>
    </source>
</evidence>
<accession>A0ABT0F226</accession>
<sequence length="514" mass="56126">MPFLLPQLSTMLPWIYALALLPVAFGKATVGRLWWSARLAGYAGFALVLTALLQAALDGPENDRLGLAMATLISLLALVIIDFSSRYLEGEQGQRRYLMSLLSTLAAVAFVVTCDDLYVLVGAWIISSLSLHLLLTFYHDRPMAQVVAHKKFLASRLADICLLIAAVLLVQAADDSNIAMILQHVAARLQLSGSLSWDLQLAVVLLILTVILKSAQLPVHGWLIQVMEAPTPVSALLHAGLVNLGGFVLLRFAPLLNAAPVAQTLLVVIGGLTALLASLVMMTRISIKVRLAWSTCAQMGFMLLECGLGLYELAFVHLIAHSLYKAYAFLSAGETVAQVRRQALYERRPPATLSQILLALSIAALWVALLHVVWSQLLPTHEIPLMALAVLAIGLAPWCMRLSGILHNLGTLTVLLGIYLVWHVSAGYVLGASPSPSALQQNLALIAILMFLILYLIQALILARPQGALARRLYPLAFAGFFLDEHFTRLTFRLWPVRSQQRPIHAKETAYDRA</sequence>
<dbReference type="NCBIfam" id="NF006029">
    <property type="entry name" value="PRK08168.1"/>
    <property type="match status" value="1"/>
</dbReference>
<comment type="caution">
    <text evidence="10">The sequence shown here is derived from an EMBL/GenBank/DDBJ whole genome shotgun (WGS) entry which is preliminary data.</text>
</comment>
<feature type="transmembrane region" description="Helical" evidence="7">
    <location>
        <begin position="265"/>
        <end position="287"/>
    </location>
</feature>
<keyword evidence="11" id="KW-1185">Reference proteome</keyword>
<feature type="transmembrane region" description="Helical" evidence="7">
    <location>
        <begin position="118"/>
        <end position="137"/>
    </location>
</feature>
<dbReference type="EMBL" id="JAKNRW010000012">
    <property type="protein sequence ID" value="MCK1791712.1"/>
    <property type="molecule type" value="Genomic_DNA"/>
</dbReference>
<feature type="transmembrane region" description="Helical" evidence="7">
    <location>
        <begin position="12"/>
        <end position="30"/>
    </location>
</feature>
<feature type="transmembrane region" description="Helical" evidence="7">
    <location>
        <begin position="96"/>
        <end position="112"/>
    </location>
</feature>
<keyword evidence="4 7" id="KW-0812">Transmembrane</keyword>
<reference evidence="10 11" key="1">
    <citation type="submission" date="2022-02" db="EMBL/GenBank/DDBJ databases">
        <title>Comparative genomics of the first Antarctic Pseudomonas spp. capable of biotransforming 2,4,6-Trinitrotoluene.</title>
        <authorList>
            <person name="Cabrera M.A."/>
            <person name="Marquez S.L."/>
            <person name="Perez-Donoso J.M."/>
        </authorList>
    </citation>
    <scope>NUCLEOTIDE SEQUENCE [LARGE SCALE GENOMIC DNA]</scope>
    <source>
        <strain evidence="10 11">TNT19</strain>
    </source>
</reference>
<dbReference type="InterPro" id="IPR046396">
    <property type="entry name" value="Transporter_DabB"/>
</dbReference>
<comment type="function">
    <text evidence="7">Part of an energy-coupled inorganic carbon pump.</text>
</comment>
<feature type="transmembrane region" description="Helical" evidence="7">
    <location>
        <begin position="65"/>
        <end position="84"/>
    </location>
</feature>